<reference evidence="6 7" key="1">
    <citation type="submission" date="2020-07" db="EMBL/GenBank/DDBJ databases">
        <title>Spirosoma foliorum sp. nov., isolated from the leaves on the Nejang mountain Korea, Republic of.</title>
        <authorList>
            <person name="Ho H."/>
            <person name="Lee Y.-J."/>
            <person name="Nurcahyanto D.-A."/>
            <person name="Kim S.-G."/>
        </authorList>
    </citation>
    <scope>NUCLEOTIDE SEQUENCE [LARGE SCALE GENOMIC DNA]</scope>
    <source>
        <strain evidence="6 7">PL0136</strain>
    </source>
</reference>
<evidence type="ECO:0000256" key="5">
    <source>
        <dbReference type="ARBA" id="ARBA00023172"/>
    </source>
</evidence>
<evidence type="ECO:0000256" key="1">
    <source>
        <dbReference type="ARBA" id="ARBA00002190"/>
    </source>
</evidence>
<dbReference type="GO" id="GO:0003677">
    <property type="term" value="F:DNA binding"/>
    <property type="evidence" value="ECO:0007669"/>
    <property type="project" value="UniProtKB-KW"/>
</dbReference>
<dbReference type="Pfam" id="PF00872">
    <property type="entry name" value="Transposase_mut"/>
    <property type="match status" value="1"/>
</dbReference>
<sequence>MYALVWRGGIYYKVRYDGKVVTRVLNSVIGLSLLGKKQVLGIYIAESDGAARASAK</sequence>
<dbReference type="GO" id="GO:0006313">
    <property type="term" value="P:DNA transposition"/>
    <property type="evidence" value="ECO:0007669"/>
    <property type="project" value="InterPro"/>
</dbReference>
<keyword evidence="7" id="KW-1185">Reference proteome</keyword>
<protein>
    <submittedName>
        <fullName evidence="6">Transposase</fullName>
    </submittedName>
</protein>
<evidence type="ECO:0000313" key="6">
    <source>
        <dbReference type="EMBL" id="QMW01831.1"/>
    </source>
</evidence>
<keyword evidence="5" id="KW-0233">DNA recombination</keyword>
<comment type="similarity">
    <text evidence="2">Belongs to the transposase mutator family.</text>
</comment>
<dbReference type="Proteomes" id="UP000515369">
    <property type="component" value="Chromosome"/>
</dbReference>
<comment type="function">
    <text evidence="1">Required for the transposition of the insertion element.</text>
</comment>
<evidence type="ECO:0000256" key="4">
    <source>
        <dbReference type="ARBA" id="ARBA00023125"/>
    </source>
</evidence>
<proteinExistence type="inferred from homology"/>
<evidence type="ECO:0000256" key="2">
    <source>
        <dbReference type="ARBA" id="ARBA00010961"/>
    </source>
</evidence>
<name>A0A7G5GSI9_9BACT</name>
<keyword evidence="3" id="KW-0815">Transposition</keyword>
<accession>A0A7G5GSI9</accession>
<dbReference type="EMBL" id="CP059732">
    <property type="protein sequence ID" value="QMW01831.1"/>
    <property type="molecule type" value="Genomic_DNA"/>
</dbReference>
<organism evidence="6 7">
    <name type="scientific">Spirosoma foliorum</name>
    <dbReference type="NCBI Taxonomy" id="2710596"/>
    <lineage>
        <taxon>Bacteria</taxon>
        <taxon>Pseudomonadati</taxon>
        <taxon>Bacteroidota</taxon>
        <taxon>Cytophagia</taxon>
        <taxon>Cytophagales</taxon>
        <taxon>Cytophagaceae</taxon>
        <taxon>Spirosoma</taxon>
    </lineage>
</organism>
<keyword evidence="4" id="KW-0238">DNA-binding</keyword>
<dbReference type="KEGG" id="sfol:H3H32_28395"/>
<evidence type="ECO:0000313" key="7">
    <source>
        <dbReference type="Proteomes" id="UP000515369"/>
    </source>
</evidence>
<evidence type="ECO:0000256" key="3">
    <source>
        <dbReference type="ARBA" id="ARBA00022578"/>
    </source>
</evidence>
<dbReference type="AlphaFoldDB" id="A0A7G5GSI9"/>
<dbReference type="GO" id="GO:0004803">
    <property type="term" value="F:transposase activity"/>
    <property type="evidence" value="ECO:0007669"/>
    <property type="project" value="InterPro"/>
</dbReference>
<gene>
    <name evidence="6" type="ORF">H3H32_28395</name>
</gene>
<dbReference type="InterPro" id="IPR001207">
    <property type="entry name" value="Transposase_mutator"/>
</dbReference>